<proteinExistence type="predicted"/>
<dbReference type="AlphaFoldDB" id="A0A380FD46"/>
<sequence>MKNGTAWVGDDTRAPYVAVVGESEAVYQENLYIAHC</sequence>
<dbReference type="Proteomes" id="UP000255277">
    <property type="component" value="Unassembled WGS sequence"/>
</dbReference>
<accession>A0A380FD46</accession>
<evidence type="ECO:0000313" key="1">
    <source>
        <dbReference type="EMBL" id="SUM32132.1"/>
    </source>
</evidence>
<protein>
    <submittedName>
        <fullName evidence="1">Major tail protein</fullName>
    </submittedName>
</protein>
<evidence type="ECO:0000313" key="2">
    <source>
        <dbReference type="Proteomes" id="UP000255277"/>
    </source>
</evidence>
<reference evidence="1 2" key="1">
    <citation type="submission" date="2018-06" db="EMBL/GenBank/DDBJ databases">
        <authorList>
            <consortium name="Pathogen Informatics"/>
            <person name="Doyle S."/>
        </authorList>
    </citation>
    <scope>NUCLEOTIDE SEQUENCE [LARGE SCALE GENOMIC DNA]</scope>
    <source>
        <strain evidence="1 2">NCTC12195</strain>
    </source>
</reference>
<gene>
    <name evidence="1" type="ORF">NCTC12195_01572</name>
</gene>
<dbReference type="EMBL" id="UHDK01000001">
    <property type="protein sequence ID" value="SUM32132.1"/>
    <property type="molecule type" value="Genomic_DNA"/>
</dbReference>
<organism evidence="1 2">
    <name type="scientific">Staphylococcus gallinarum</name>
    <dbReference type="NCBI Taxonomy" id="1293"/>
    <lineage>
        <taxon>Bacteria</taxon>
        <taxon>Bacillati</taxon>
        <taxon>Bacillota</taxon>
        <taxon>Bacilli</taxon>
        <taxon>Bacillales</taxon>
        <taxon>Staphylococcaceae</taxon>
        <taxon>Staphylococcus</taxon>
    </lineage>
</organism>
<name>A0A380FD46_STAGA</name>